<dbReference type="PANTHER" id="PTHR22926">
    <property type="entry name" value="PHOSPHO-N-ACETYLMURAMOYL-PENTAPEPTIDE-TRANSFERASE"/>
    <property type="match status" value="1"/>
</dbReference>
<dbReference type="GO" id="GO:0016757">
    <property type="term" value="F:glycosyltransferase activity"/>
    <property type="evidence" value="ECO:0007669"/>
    <property type="project" value="UniProtKB-KW"/>
</dbReference>
<feature type="transmembrane region" description="Helical" evidence="12">
    <location>
        <begin position="292"/>
        <end position="312"/>
    </location>
</feature>
<evidence type="ECO:0000256" key="7">
    <source>
        <dbReference type="ARBA" id="ARBA00022842"/>
    </source>
</evidence>
<comment type="similarity">
    <text evidence="12">Belongs to the glycosyltransferase 4 family. WecA subfamily.</text>
</comment>
<dbReference type="GO" id="GO:0009276">
    <property type="term" value="C:Gram-negative-bacterium-type cell wall"/>
    <property type="evidence" value="ECO:0007669"/>
    <property type="project" value="InterPro"/>
</dbReference>
<feature type="transmembrane region" description="Helical" evidence="12">
    <location>
        <begin position="318"/>
        <end position="341"/>
    </location>
</feature>
<comment type="function">
    <text evidence="12">Catalyzes the transfer of the GlcNAc-1-phosphate moiety from UDP-GlcNAc onto the carrier lipid undecaprenyl phosphate (C55-P), yielding GlcNAc-pyrophosphoryl-undecaprenyl (GlcNAc-PP-C55).</text>
</comment>
<evidence type="ECO:0000256" key="11">
    <source>
        <dbReference type="ARBA" id="ARBA00023211"/>
    </source>
</evidence>
<keyword evidence="13" id="KW-0479">Metal-binding</keyword>
<protein>
    <recommendedName>
        <fullName evidence="12">Undecaprenyl-phosphate alpha-N-acetylglucosaminyl 1-phosphate transferase</fullName>
        <ecNumber evidence="12">2.7.8.33</ecNumber>
    </recommendedName>
    <alternativeName>
        <fullName evidence="12">UDP-GlcNAc:undecaprenyl-phosphate GlcNAc-1-phosphate transferase</fullName>
    </alternativeName>
    <alternativeName>
        <fullName evidence="12">Undecaprenyl-phosphate GlcNAc-1-phosphate transferase</fullName>
    </alternativeName>
</protein>
<dbReference type="EMBL" id="AP024613">
    <property type="protein sequence ID" value="BCV44465.1"/>
    <property type="molecule type" value="Genomic_DNA"/>
</dbReference>
<dbReference type="InterPro" id="IPR012750">
    <property type="entry name" value="ECA_WecA-rel"/>
</dbReference>
<evidence type="ECO:0000256" key="10">
    <source>
        <dbReference type="ARBA" id="ARBA00023136"/>
    </source>
</evidence>
<keyword evidence="6 12" id="KW-0812">Transmembrane</keyword>
<dbReference type="GO" id="GO:0071555">
    <property type="term" value="P:cell wall organization"/>
    <property type="evidence" value="ECO:0007669"/>
    <property type="project" value="TreeGrafter"/>
</dbReference>
<dbReference type="Pfam" id="PF00953">
    <property type="entry name" value="Glycos_transf_4"/>
    <property type="match status" value="1"/>
</dbReference>
<comment type="cofactor">
    <cofactor evidence="12">
        <name>Mn(2+)</name>
        <dbReference type="ChEBI" id="CHEBI:29035"/>
    </cofactor>
</comment>
<dbReference type="GO" id="GO:0036380">
    <property type="term" value="F:UDP-N-acetylglucosamine-undecaprenyl-phosphate N-acetylglucosaminephosphotransferase activity"/>
    <property type="evidence" value="ECO:0007669"/>
    <property type="project" value="UniProtKB-UniRule"/>
</dbReference>
<feature type="transmembrane region" description="Helical" evidence="12">
    <location>
        <begin position="181"/>
        <end position="198"/>
    </location>
</feature>
<dbReference type="CDD" id="cd06853">
    <property type="entry name" value="GT_WecA_like"/>
    <property type="match status" value="1"/>
</dbReference>
<dbReference type="InterPro" id="IPR000715">
    <property type="entry name" value="Glycosyl_transferase_4"/>
</dbReference>
<evidence type="ECO:0000256" key="2">
    <source>
        <dbReference type="ARBA" id="ARBA00022475"/>
    </source>
</evidence>
<feature type="transmembrane region" description="Helical" evidence="12">
    <location>
        <begin position="98"/>
        <end position="126"/>
    </location>
</feature>
<feature type="transmembrane region" description="Helical" evidence="12">
    <location>
        <begin position="43"/>
        <end position="64"/>
    </location>
</feature>
<dbReference type="HAMAP" id="MF_02030">
    <property type="entry name" value="WecA_Gammaproteo"/>
    <property type="match status" value="1"/>
</dbReference>
<evidence type="ECO:0000256" key="8">
    <source>
        <dbReference type="ARBA" id="ARBA00022985"/>
    </source>
</evidence>
<evidence type="ECO:0000256" key="6">
    <source>
        <dbReference type="ARBA" id="ARBA00022692"/>
    </source>
</evidence>
<evidence type="ECO:0000256" key="13">
    <source>
        <dbReference type="PIRSR" id="PIRSR600715-1"/>
    </source>
</evidence>
<evidence type="ECO:0000256" key="12">
    <source>
        <dbReference type="HAMAP-Rule" id="MF_02030"/>
    </source>
</evidence>
<dbReference type="GO" id="GO:0009243">
    <property type="term" value="P:O antigen biosynthetic process"/>
    <property type="evidence" value="ECO:0007669"/>
    <property type="project" value="UniProtKB-UniRule"/>
</dbReference>
<evidence type="ECO:0000256" key="9">
    <source>
        <dbReference type="ARBA" id="ARBA00022989"/>
    </source>
</evidence>
<keyword evidence="2 12" id="KW-1003">Cell membrane</keyword>
<comment type="pathway">
    <text evidence="12">Bacterial outer membrane biogenesis; LPS O-antigen biosynthesis.</text>
</comment>
<feature type="transmembrane region" description="Helical" evidence="12">
    <location>
        <begin position="157"/>
        <end position="175"/>
    </location>
</feature>
<keyword evidence="4 12" id="KW-0328">Glycosyltransferase</keyword>
<evidence type="ECO:0000313" key="15">
    <source>
        <dbReference type="Proteomes" id="UP000825078"/>
    </source>
</evidence>
<keyword evidence="7 12" id="KW-0460">Magnesium</keyword>
<feature type="transmembrane region" description="Helical" evidence="12">
    <location>
        <begin position="70"/>
        <end position="86"/>
    </location>
</feature>
<accession>A0AAD1NNH6</accession>
<dbReference type="AlphaFoldDB" id="A0AAD1NNH6"/>
<evidence type="ECO:0000256" key="3">
    <source>
        <dbReference type="ARBA" id="ARBA00022519"/>
    </source>
</evidence>
<dbReference type="NCBIfam" id="TIGR02380">
    <property type="entry name" value="ECA_wecA"/>
    <property type="match status" value="1"/>
</dbReference>
<evidence type="ECO:0000256" key="4">
    <source>
        <dbReference type="ARBA" id="ARBA00022676"/>
    </source>
</evidence>
<feature type="transmembrane region" description="Helical" evidence="12">
    <location>
        <begin position="210"/>
        <end position="232"/>
    </location>
</feature>
<comment type="cofactor">
    <cofactor evidence="12 13">
        <name>Mg(2+)</name>
        <dbReference type="ChEBI" id="CHEBI:18420"/>
    </cofactor>
</comment>
<dbReference type="Proteomes" id="UP000825078">
    <property type="component" value="Chromosome"/>
</dbReference>
<sequence>MEYFILFVTVFCLTCIVIKLFHPVAQKIGLVDLPNERKTHVGAIPLIGGLSIYCSVFLVSSIVFEQSQVFNLYLISAALILFLGVLDDKYDLSVRIRIMAQVITASILIFGAGFYLTSFGGIVYFFELKLGYVGVFVTILAVIGAINAFNMVDGIDGLAGMLSLVTFASLALLFYMSGNHWFILPLLFIGAIIGYLIFNLKWPFESVQKIFMGDAGSMLIGLTVVWLLVLGVEAETQVFAPVTALYLIGIPLMDMAAIMYRRVKKGMSPFKPDRDHLHHIFERAGYSRKQTLVRITLASIVLAAVGICGEWLHMPEWIMFVGFIGIFVAYNWALAHVWQILTWFRKY</sequence>
<gene>
    <name evidence="12 14" type="primary">wecA</name>
    <name evidence="14" type="ORF">TUM17379_14830</name>
</gene>
<dbReference type="PANTHER" id="PTHR22926:SF3">
    <property type="entry name" value="UNDECAPRENYL-PHOSPHATE ALPHA-N-ACETYLGLUCOSAMINYL 1-PHOSPHATE TRANSFERASE"/>
    <property type="match status" value="1"/>
</dbReference>
<feature type="transmembrane region" description="Helical" evidence="12">
    <location>
        <begin position="132"/>
        <end position="150"/>
    </location>
</feature>
<proteinExistence type="inferred from homology"/>
<feature type="transmembrane region" description="Helical" evidence="12">
    <location>
        <begin position="6"/>
        <end position="22"/>
    </location>
</feature>
<keyword evidence="5 12" id="KW-0808">Transferase</keyword>
<reference evidence="14" key="1">
    <citation type="submission" date="2021-05" db="EMBL/GenBank/DDBJ databases">
        <title>Molecular characterization for Shewanella algae harboring chromosomal blaOXA-55-like strains isolated from clinical and environment sample.</title>
        <authorList>
            <person name="Ohama Y."/>
            <person name="Aoki K."/>
            <person name="Harada S."/>
            <person name="Moriya K."/>
            <person name="Ishii Y."/>
            <person name="Tateda K."/>
        </authorList>
    </citation>
    <scope>NUCLEOTIDE SEQUENCE</scope>
    <source>
        <strain evidence="14">TUM17379</strain>
    </source>
</reference>
<keyword evidence="3 12" id="KW-0997">Cell inner membrane</keyword>
<keyword evidence="11 12" id="KW-0464">Manganese</keyword>
<dbReference type="RefSeq" id="WP_123116033.1">
    <property type="nucleotide sequence ID" value="NZ_AP024613.1"/>
</dbReference>
<dbReference type="GO" id="GO:0000287">
    <property type="term" value="F:magnesium ion binding"/>
    <property type="evidence" value="ECO:0007669"/>
    <property type="project" value="InterPro"/>
</dbReference>
<dbReference type="GO" id="GO:0005886">
    <property type="term" value="C:plasma membrane"/>
    <property type="evidence" value="ECO:0007669"/>
    <property type="project" value="UniProtKB-SubCell"/>
</dbReference>
<evidence type="ECO:0000313" key="14">
    <source>
        <dbReference type="EMBL" id="BCV44465.1"/>
    </source>
</evidence>
<comment type="catalytic activity">
    <reaction evidence="12">
        <text>di-trans,octa-cis-undecaprenyl phosphate + UDP-N-acetyl-alpha-D-glucosamine = N-acetyl-alpha-D-glucosaminyl-di-trans,octa-cis-undecaprenyl diphosphate + UMP</text>
        <dbReference type="Rhea" id="RHEA:28090"/>
        <dbReference type="ChEBI" id="CHEBI:57705"/>
        <dbReference type="ChEBI" id="CHEBI:57865"/>
        <dbReference type="ChEBI" id="CHEBI:60392"/>
        <dbReference type="ChEBI" id="CHEBI:62959"/>
        <dbReference type="EC" id="2.7.8.33"/>
    </reaction>
</comment>
<keyword evidence="8 12" id="KW-0448">Lipopolysaccharide biosynthesis</keyword>
<comment type="subcellular location">
    <subcellularLocation>
        <location evidence="12">Cell inner membrane</location>
        <topology evidence="12">Multi-pass membrane protein</topology>
    </subcellularLocation>
    <subcellularLocation>
        <location evidence="1">Cell membrane</location>
        <topology evidence="1">Multi-pass membrane protein</topology>
    </subcellularLocation>
</comment>
<dbReference type="EC" id="2.7.8.33" evidence="12"/>
<keyword evidence="9 12" id="KW-1133">Transmembrane helix</keyword>
<keyword evidence="10 12" id="KW-0472">Membrane</keyword>
<evidence type="ECO:0000256" key="5">
    <source>
        <dbReference type="ARBA" id="ARBA00022679"/>
    </source>
</evidence>
<feature type="transmembrane region" description="Helical" evidence="12">
    <location>
        <begin position="238"/>
        <end position="260"/>
    </location>
</feature>
<organism evidence="14 15">
    <name type="scientific">Shewanella algae</name>
    <dbReference type="NCBI Taxonomy" id="38313"/>
    <lineage>
        <taxon>Bacteria</taxon>
        <taxon>Pseudomonadati</taxon>
        <taxon>Pseudomonadota</taxon>
        <taxon>Gammaproteobacteria</taxon>
        <taxon>Alteromonadales</taxon>
        <taxon>Shewanellaceae</taxon>
        <taxon>Shewanella</taxon>
    </lineage>
</organism>
<dbReference type="GO" id="GO:0044038">
    <property type="term" value="P:cell wall macromolecule biosynthetic process"/>
    <property type="evidence" value="ECO:0007669"/>
    <property type="project" value="TreeGrafter"/>
</dbReference>
<feature type="binding site" evidence="13">
    <location>
        <position position="214"/>
    </location>
    <ligand>
        <name>Mg(2+)</name>
        <dbReference type="ChEBI" id="CHEBI:18420"/>
    </ligand>
</feature>
<dbReference type="GO" id="GO:0030145">
    <property type="term" value="F:manganese ion binding"/>
    <property type="evidence" value="ECO:0007669"/>
    <property type="project" value="InterPro"/>
</dbReference>
<feature type="binding site" evidence="13">
    <location>
        <position position="150"/>
    </location>
    <ligand>
        <name>Mg(2+)</name>
        <dbReference type="ChEBI" id="CHEBI:18420"/>
    </ligand>
</feature>
<evidence type="ECO:0000256" key="1">
    <source>
        <dbReference type="ARBA" id="ARBA00004651"/>
    </source>
</evidence>
<name>A0AAD1NNH6_9GAMM</name>